<keyword evidence="2" id="KW-1185">Reference proteome</keyword>
<dbReference type="AlphaFoldDB" id="A0A109N3C7"/>
<dbReference type="Proteomes" id="UP000064189">
    <property type="component" value="Unassembled WGS sequence"/>
</dbReference>
<proteinExistence type="predicted"/>
<reference evidence="1 2" key="1">
    <citation type="submission" date="2015-11" db="EMBL/GenBank/DDBJ databases">
        <title>Genome Sequence of Bacillus simplex strain VanAntwerpen2.</title>
        <authorList>
            <person name="Couger M.B."/>
        </authorList>
    </citation>
    <scope>NUCLEOTIDE SEQUENCE [LARGE SCALE GENOMIC DNA]</scope>
    <source>
        <strain evidence="1 2">VanAntwerpen02</strain>
    </source>
</reference>
<comment type="caution">
    <text evidence="1">The sequence shown here is derived from an EMBL/GenBank/DDBJ whole genome shotgun (WGS) entry which is preliminary data.</text>
</comment>
<sequence>MTLLNAMKWDPNVLEELKKGNRSVLQGLPSVLILQYGLALQKELLGEDYVTPSPIDDKALERSVMERLKDTGIKEEILKRIEAENKAFDEKVALAKGIER</sequence>
<evidence type="ECO:0000313" key="1">
    <source>
        <dbReference type="EMBL" id="KWW22734.1"/>
    </source>
</evidence>
<name>A0A109N3C7_9BACI</name>
<dbReference type="EMBL" id="LNNH01000001">
    <property type="protein sequence ID" value="KWW22734.1"/>
    <property type="molecule type" value="Genomic_DNA"/>
</dbReference>
<gene>
    <name evidence="1" type="ORF">AS888_00030</name>
</gene>
<evidence type="ECO:0000313" key="2">
    <source>
        <dbReference type="Proteomes" id="UP000064189"/>
    </source>
</evidence>
<organism evidence="1 2">
    <name type="scientific">Peribacillus simplex</name>
    <dbReference type="NCBI Taxonomy" id="1478"/>
    <lineage>
        <taxon>Bacteria</taxon>
        <taxon>Bacillati</taxon>
        <taxon>Bacillota</taxon>
        <taxon>Bacilli</taxon>
        <taxon>Bacillales</taxon>
        <taxon>Bacillaceae</taxon>
        <taxon>Peribacillus</taxon>
    </lineage>
</organism>
<accession>A0A109N3C7</accession>
<protein>
    <submittedName>
        <fullName evidence="1">Uncharacterized protein</fullName>
    </submittedName>
</protein>